<dbReference type="Gene3D" id="1.10.4190.10">
    <property type="entry name" value="Urease accessory protein UreF"/>
    <property type="match status" value="1"/>
</dbReference>
<dbReference type="InterPro" id="IPR002639">
    <property type="entry name" value="UreF"/>
</dbReference>
<dbReference type="STRING" id="128944.AWM75_08115"/>
<keyword evidence="1" id="KW-0143">Chaperone</keyword>
<comment type="function">
    <text evidence="1">Required for maturation of urease via the functional incorporation of the urease nickel metallocenter.</text>
</comment>
<keyword evidence="1" id="KW-0996">Nickel insertion</keyword>
<comment type="subcellular location">
    <subcellularLocation>
        <location evidence="1">Cytoplasm</location>
    </subcellularLocation>
</comment>
<comment type="subunit">
    <text evidence="1">UreD, UreF and UreG form a complex that acts as a GTP-hydrolysis-dependent molecular chaperone, activating the urease apoprotein by helping to assemble the nickel containing metallocenter of UreC. The UreE protein probably delivers the nickel.</text>
</comment>
<dbReference type="EMBL" id="CP014163">
    <property type="protein sequence ID" value="AMB99936.1"/>
    <property type="molecule type" value="Genomic_DNA"/>
</dbReference>
<evidence type="ECO:0000313" key="2">
    <source>
        <dbReference type="EMBL" id="AMB99936.1"/>
    </source>
</evidence>
<keyword evidence="3" id="KW-1185">Reference proteome</keyword>
<dbReference type="OrthoDB" id="9798772at2"/>
<dbReference type="KEGG" id="auh:AWM75_08115"/>
<reference evidence="2 3" key="1">
    <citation type="journal article" date="2016" name="Genome Announc.">
        <title>Complete Genome Sequences of Aerococcus christensenii CCUG 28831T, Aerococcus sanguinicola CCUG 43001T, Aerococcus urinae CCUG 36881T, Aerococcus urinaeequi CCUG 28094T, Aerococcus urinaehominis CCUG 42038 BT, and Aerococcus viridans CCUG 4311T.</title>
        <authorList>
            <person name="Carkaci D."/>
            <person name="Dargis R."/>
            <person name="Nielsen X.C."/>
            <person name="Skovgaard O."/>
            <person name="Fuursted K."/>
            <person name="Christensen J.J."/>
        </authorList>
    </citation>
    <scope>NUCLEOTIDE SEQUENCE [LARGE SCALE GENOMIC DNA]</scope>
    <source>
        <strain evidence="2 3">CCUG42038B</strain>
    </source>
</reference>
<proteinExistence type="inferred from homology"/>
<keyword evidence="1" id="KW-0963">Cytoplasm</keyword>
<dbReference type="GO" id="GO:0005737">
    <property type="term" value="C:cytoplasm"/>
    <property type="evidence" value="ECO:0007669"/>
    <property type="project" value="UniProtKB-SubCell"/>
</dbReference>
<dbReference type="GO" id="GO:0016151">
    <property type="term" value="F:nickel cation binding"/>
    <property type="evidence" value="ECO:0007669"/>
    <property type="project" value="UniProtKB-UniRule"/>
</dbReference>
<dbReference type="PANTHER" id="PTHR33620">
    <property type="entry name" value="UREASE ACCESSORY PROTEIN F"/>
    <property type="match status" value="1"/>
</dbReference>
<organism evidence="2 3">
    <name type="scientific">Aerococcus urinaehominis</name>
    <dbReference type="NCBI Taxonomy" id="128944"/>
    <lineage>
        <taxon>Bacteria</taxon>
        <taxon>Bacillati</taxon>
        <taxon>Bacillota</taxon>
        <taxon>Bacilli</taxon>
        <taxon>Lactobacillales</taxon>
        <taxon>Aerococcaceae</taxon>
        <taxon>Aerococcus</taxon>
    </lineage>
</organism>
<dbReference type="RefSeq" id="WP_067980661.1">
    <property type="nucleotide sequence ID" value="NZ_CP014163.1"/>
</dbReference>
<dbReference type="Proteomes" id="UP000062260">
    <property type="component" value="Chromosome"/>
</dbReference>
<dbReference type="PIRSF" id="PIRSF009467">
    <property type="entry name" value="Ureas_acces_UreF"/>
    <property type="match status" value="1"/>
</dbReference>
<name>A0A109RH71_9LACT</name>
<reference evidence="3" key="2">
    <citation type="submission" date="2016-01" db="EMBL/GenBank/DDBJ databases">
        <title>Six Aerococcus type strain genome sequencing and assembly using PacBio and Illumina Hiseq.</title>
        <authorList>
            <person name="Carkaci D."/>
            <person name="Dargis R."/>
            <person name="Nielsen X.C."/>
            <person name="Skovgaard O."/>
            <person name="Fuursted K."/>
            <person name="Christensen J.J."/>
        </authorList>
    </citation>
    <scope>NUCLEOTIDE SEQUENCE [LARGE SCALE GENOMIC DNA]</scope>
    <source>
        <strain evidence="3">CCUG42038B</strain>
    </source>
</reference>
<dbReference type="HAMAP" id="MF_01385">
    <property type="entry name" value="UreF"/>
    <property type="match status" value="1"/>
</dbReference>
<sequence>MSNALLLLQMSDSNFPIGSFSHSFGFETYMMAGKINNADEFAKWLDTYLYDQVVLSDGYAVARVVEALDNHDLASVCAYNEQLNALLSPKEVRDANLRMGRQFLKLAKQLHNDETLDAYQNLIKEKRISPHQAIVYTLLAHNIGVDQKTTIETYLMNMLISIVQNAVRGIPIGQVAGQRLIFSYQDLISKWSLELIENVNVPFGVASPGLEIAQMQHEFLRARNFMS</sequence>
<dbReference type="InterPro" id="IPR038277">
    <property type="entry name" value="UreF_sf"/>
</dbReference>
<dbReference type="Pfam" id="PF01730">
    <property type="entry name" value="UreF"/>
    <property type="match status" value="1"/>
</dbReference>
<evidence type="ECO:0000256" key="1">
    <source>
        <dbReference type="HAMAP-Rule" id="MF_01385"/>
    </source>
</evidence>
<gene>
    <name evidence="1" type="primary">ureF</name>
    <name evidence="2" type="ORF">AWM75_08115</name>
</gene>
<dbReference type="PANTHER" id="PTHR33620:SF1">
    <property type="entry name" value="UREASE ACCESSORY PROTEIN F"/>
    <property type="match status" value="1"/>
</dbReference>
<accession>A0A109RH71</accession>
<comment type="similarity">
    <text evidence="1">Belongs to the UreF family.</text>
</comment>
<protein>
    <recommendedName>
        <fullName evidence="1">Urease accessory protein UreF</fullName>
    </recommendedName>
</protein>
<dbReference type="AlphaFoldDB" id="A0A109RH71"/>
<evidence type="ECO:0000313" key="3">
    <source>
        <dbReference type="Proteomes" id="UP000062260"/>
    </source>
</evidence>